<feature type="transmembrane region" description="Helical" evidence="9">
    <location>
        <begin position="181"/>
        <end position="204"/>
    </location>
</feature>
<evidence type="ECO:0000256" key="5">
    <source>
        <dbReference type="ARBA" id="ARBA00022989"/>
    </source>
</evidence>
<dbReference type="InterPro" id="IPR000990">
    <property type="entry name" value="Innexin"/>
</dbReference>
<comment type="function">
    <text evidence="9">Structural component of the gap junctions.</text>
</comment>
<evidence type="ECO:0000256" key="7">
    <source>
        <dbReference type="ARBA" id="ARBA00023136"/>
    </source>
</evidence>
<keyword evidence="5 9" id="KW-1133">Transmembrane helix</keyword>
<dbReference type="Pfam" id="PF00876">
    <property type="entry name" value="Innexin"/>
    <property type="match status" value="1"/>
</dbReference>
<dbReference type="PROSITE" id="PS51013">
    <property type="entry name" value="PANNEXIN"/>
    <property type="match status" value="1"/>
</dbReference>
<evidence type="ECO:0000256" key="2">
    <source>
        <dbReference type="ARBA" id="ARBA00022448"/>
    </source>
</evidence>
<reference evidence="12" key="3">
    <citation type="submission" date="2015-06" db="UniProtKB">
        <authorList>
            <consortium name="EnsemblMetazoa"/>
        </authorList>
    </citation>
    <scope>IDENTIFICATION</scope>
</reference>
<name>T1EGT7_HELRO</name>
<evidence type="ECO:0000313" key="13">
    <source>
        <dbReference type="Proteomes" id="UP000015101"/>
    </source>
</evidence>
<dbReference type="GO" id="GO:0005921">
    <property type="term" value="C:gap junction"/>
    <property type="evidence" value="ECO:0007669"/>
    <property type="project" value="UniProtKB-UniRule"/>
</dbReference>
<dbReference type="HOGENOM" id="CLU_035763_2_0_1"/>
<dbReference type="CTD" id="20195787"/>
<dbReference type="InParanoid" id="T1EGT7"/>
<keyword evidence="4 9" id="KW-0812">Transmembrane</keyword>
<dbReference type="EMBL" id="KB097495">
    <property type="protein sequence ID" value="ESN96061.1"/>
    <property type="molecule type" value="Genomic_DNA"/>
</dbReference>
<keyword evidence="13" id="KW-1185">Reference proteome</keyword>
<dbReference type="EnsemblMetazoa" id="HelroT122048">
    <property type="protein sequence ID" value="HelroP122048"/>
    <property type="gene ID" value="HelroG122048"/>
</dbReference>
<evidence type="ECO:0000256" key="9">
    <source>
        <dbReference type="RuleBase" id="RU010713"/>
    </source>
</evidence>
<dbReference type="STRING" id="6412.T1EGT7"/>
<dbReference type="GO" id="GO:0005886">
    <property type="term" value="C:plasma membrane"/>
    <property type="evidence" value="ECO:0007669"/>
    <property type="project" value="UniProtKB-SubCell"/>
</dbReference>
<evidence type="ECO:0000256" key="1">
    <source>
        <dbReference type="ARBA" id="ARBA00004651"/>
    </source>
</evidence>
<comment type="caution">
    <text evidence="9">Lacks conserved residue(s) required for the propagation of feature annotation.</text>
</comment>
<dbReference type="PANTHER" id="PTHR11893:SF36">
    <property type="entry name" value="INNEXIN-5"/>
    <property type="match status" value="1"/>
</dbReference>
<evidence type="ECO:0000256" key="3">
    <source>
        <dbReference type="ARBA" id="ARBA00022475"/>
    </source>
</evidence>
<dbReference type="OrthoDB" id="5867527at2759"/>
<gene>
    <name evidence="12" type="primary">20195787</name>
    <name evidence="9" type="synonym">inx</name>
    <name evidence="11" type="ORF">HELRODRAFT_122048</name>
</gene>
<feature type="signal peptide" evidence="10">
    <location>
        <begin position="1"/>
        <end position="24"/>
    </location>
</feature>
<keyword evidence="8 9" id="KW-0407">Ion channel</keyword>
<dbReference type="EMBL" id="AMQM01001289">
    <property type="status" value="NOT_ANNOTATED_CDS"/>
    <property type="molecule type" value="Genomic_DNA"/>
</dbReference>
<dbReference type="PRINTS" id="PR01262">
    <property type="entry name" value="INNEXIN"/>
</dbReference>
<keyword evidence="7 9" id="KW-0472">Membrane</keyword>
<dbReference type="OMA" id="GWHIMND"/>
<dbReference type="PANTHER" id="PTHR11893">
    <property type="entry name" value="INNEXIN"/>
    <property type="match status" value="1"/>
</dbReference>
<dbReference type="GO" id="GO:0034220">
    <property type="term" value="P:monoatomic ion transmembrane transport"/>
    <property type="evidence" value="ECO:0007669"/>
    <property type="project" value="UniProtKB-KW"/>
</dbReference>
<keyword evidence="10" id="KW-0732">Signal</keyword>
<reference evidence="11 13" key="2">
    <citation type="journal article" date="2013" name="Nature">
        <title>Insights into bilaterian evolution from three spiralian genomes.</title>
        <authorList>
            <person name="Simakov O."/>
            <person name="Marletaz F."/>
            <person name="Cho S.J."/>
            <person name="Edsinger-Gonzales E."/>
            <person name="Havlak P."/>
            <person name="Hellsten U."/>
            <person name="Kuo D.H."/>
            <person name="Larsson T."/>
            <person name="Lv J."/>
            <person name="Arendt D."/>
            <person name="Savage R."/>
            <person name="Osoegawa K."/>
            <person name="de Jong P."/>
            <person name="Grimwood J."/>
            <person name="Chapman J.A."/>
            <person name="Shapiro H."/>
            <person name="Aerts A."/>
            <person name="Otillar R.P."/>
            <person name="Terry A.Y."/>
            <person name="Boore J.L."/>
            <person name="Grigoriev I.V."/>
            <person name="Lindberg D.R."/>
            <person name="Seaver E.C."/>
            <person name="Weisblat D.A."/>
            <person name="Putnam N.H."/>
            <person name="Rokhsar D.S."/>
        </authorList>
    </citation>
    <scope>NUCLEOTIDE SEQUENCE</scope>
</reference>
<dbReference type="RefSeq" id="XP_009025316.1">
    <property type="nucleotide sequence ID" value="XM_009027068.1"/>
</dbReference>
<reference evidence="13" key="1">
    <citation type="submission" date="2012-12" db="EMBL/GenBank/DDBJ databases">
        <authorList>
            <person name="Hellsten U."/>
            <person name="Grimwood J."/>
            <person name="Chapman J.A."/>
            <person name="Shapiro H."/>
            <person name="Aerts A."/>
            <person name="Otillar R.P."/>
            <person name="Terry A.Y."/>
            <person name="Boore J.L."/>
            <person name="Simakov O."/>
            <person name="Marletaz F."/>
            <person name="Cho S.-J."/>
            <person name="Edsinger-Gonzales E."/>
            <person name="Havlak P."/>
            <person name="Kuo D.-H."/>
            <person name="Larsson T."/>
            <person name="Lv J."/>
            <person name="Arendt D."/>
            <person name="Savage R."/>
            <person name="Osoegawa K."/>
            <person name="de Jong P."/>
            <person name="Lindberg D.R."/>
            <person name="Seaver E.C."/>
            <person name="Weisblat D.A."/>
            <person name="Putnam N.H."/>
            <person name="Grigoriev I.V."/>
            <person name="Rokhsar D.S."/>
        </authorList>
    </citation>
    <scope>NUCLEOTIDE SEQUENCE</scope>
</reference>
<keyword evidence="6 9" id="KW-0406">Ion transport</keyword>
<sequence>IPLMLLLQSAICFLIGQLWKAVSSQSGLHLINIIDAAQAVQNALYPERREKTLKYISRHITRFLTYQTSYRGGWCRGLKAFLAVRLHLKFGQRFGNYLSVFYIFLKIMNIANVFLQFFLIGKYLGGAYHYLGFFTIPKFIHLTNRLFPKVTFCDFRIRRITSSHLHTVQCVLSANFINEKVFIILWFWLVLLQSLNVYSFVVWFSRLCVKKFRRDYVIRQMLMIRNRGFGVGLGFQEDYEQLLQSFADNFLRQDGIFVLKMLAKNSTRLVESDIIALLWE</sequence>
<keyword evidence="3" id="KW-1003">Cell membrane</keyword>
<dbReference type="GeneID" id="20195787"/>
<dbReference type="FunCoup" id="T1EGT7">
    <property type="interactions" value="74"/>
</dbReference>
<comment type="subcellular location">
    <subcellularLocation>
        <location evidence="1 9">Cell membrane</location>
        <topology evidence="1 9">Multi-pass membrane protein</topology>
    </subcellularLocation>
</comment>
<accession>T1EGT7</accession>
<evidence type="ECO:0000256" key="8">
    <source>
        <dbReference type="ARBA" id="ARBA00023303"/>
    </source>
</evidence>
<dbReference type="AlphaFoldDB" id="T1EGT7"/>
<keyword evidence="2 9" id="KW-0813">Transport</keyword>
<proteinExistence type="inferred from homology"/>
<comment type="similarity">
    <text evidence="9">Belongs to the pannexin family.</text>
</comment>
<feature type="chain" id="PRO_5010979868" description="Innexin" evidence="10">
    <location>
        <begin position="25"/>
        <end position="280"/>
    </location>
</feature>
<evidence type="ECO:0000256" key="6">
    <source>
        <dbReference type="ARBA" id="ARBA00023065"/>
    </source>
</evidence>
<evidence type="ECO:0000256" key="10">
    <source>
        <dbReference type="SAM" id="SignalP"/>
    </source>
</evidence>
<evidence type="ECO:0000256" key="4">
    <source>
        <dbReference type="ARBA" id="ARBA00022692"/>
    </source>
</evidence>
<evidence type="ECO:0000313" key="11">
    <source>
        <dbReference type="EMBL" id="ESN96061.1"/>
    </source>
</evidence>
<evidence type="ECO:0000313" key="12">
    <source>
        <dbReference type="EnsemblMetazoa" id="HelroP122048"/>
    </source>
</evidence>
<dbReference type="Proteomes" id="UP000015101">
    <property type="component" value="Unassembled WGS sequence"/>
</dbReference>
<protein>
    <recommendedName>
        <fullName evidence="9">Innexin</fullName>
    </recommendedName>
</protein>
<dbReference type="KEGG" id="hro:HELRODRAFT_122048"/>
<organism evidence="12 13">
    <name type="scientific">Helobdella robusta</name>
    <name type="common">Californian leech</name>
    <dbReference type="NCBI Taxonomy" id="6412"/>
    <lineage>
        <taxon>Eukaryota</taxon>
        <taxon>Metazoa</taxon>
        <taxon>Spiralia</taxon>
        <taxon>Lophotrochozoa</taxon>
        <taxon>Annelida</taxon>
        <taxon>Clitellata</taxon>
        <taxon>Hirudinea</taxon>
        <taxon>Rhynchobdellida</taxon>
        <taxon>Glossiphoniidae</taxon>
        <taxon>Helobdella</taxon>
    </lineage>
</organism>